<gene>
    <name evidence="1" type="ORF">HHI36_005228</name>
</gene>
<accession>A0ABD2NTR5</accession>
<evidence type="ECO:0000313" key="2">
    <source>
        <dbReference type="Proteomes" id="UP001516400"/>
    </source>
</evidence>
<evidence type="ECO:0000313" key="1">
    <source>
        <dbReference type="EMBL" id="KAL3282025.1"/>
    </source>
</evidence>
<dbReference type="AlphaFoldDB" id="A0ABD2NTR5"/>
<dbReference type="EMBL" id="JABFTP020000144">
    <property type="protein sequence ID" value="KAL3282025.1"/>
    <property type="molecule type" value="Genomic_DNA"/>
</dbReference>
<protein>
    <submittedName>
        <fullName evidence="1">Uncharacterized protein</fullName>
    </submittedName>
</protein>
<keyword evidence="2" id="KW-1185">Reference proteome</keyword>
<comment type="caution">
    <text evidence="1">The sequence shown here is derived from an EMBL/GenBank/DDBJ whole genome shotgun (WGS) entry which is preliminary data.</text>
</comment>
<feature type="non-terminal residue" evidence="1">
    <location>
        <position position="1"/>
    </location>
</feature>
<proteinExistence type="predicted"/>
<dbReference type="Proteomes" id="UP001516400">
    <property type="component" value="Unassembled WGS sequence"/>
</dbReference>
<reference evidence="1 2" key="1">
    <citation type="journal article" date="2021" name="BMC Biol.">
        <title>Horizontally acquired antibacterial genes associated with adaptive radiation of ladybird beetles.</title>
        <authorList>
            <person name="Li H.S."/>
            <person name="Tang X.F."/>
            <person name="Huang Y.H."/>
            <person name="Xu Z.Y."/>
            <person name="Chen M.L."/>
            <person name="Du X.Y."/>
            <person name="Qiu B.Y."/>
            <person name="Chen P.T."/>
            <person name="Zhang W."/>
            <person name="Slipinski A."/>
            <person name="Escalona H.E."/>
            <person name="Waterhouse R.M."/>
            <person name="Zwick A."/>
            <person name="Pang H."/>
        </authorList>
    </citation>
    <scope>NUCLEOTIDE SEQUENCE [LARGE SCALE GENOMIC DNA]</scope>
    <source>
        <strain evidence="1">SYSU2018</strain>
    </source>
</reference>
<sequence>LNNKSIHKNSDPPVRLNYFSKTTTSSNLVHMVNVYIVNTAKLNKSATNIE</sequence>
<organism evidence="1 2">
    <name type="scientific">Cryptolaemus montrouzieri</name>
    <dbReference type="NCBI Taxonomy" id="559131"/>
    <lineage>
        <taxon>Eukaryota</taxon>
        <taxon>Metazoa</taxon>
        <taxon>Ecdysozoa</taxon>
        <taxon>Arthropoda</taxon>
        <taxon>Hexapoda</taxon>
        <taxon>Insecta</taxon>
        <taxon>Pterygota</taxon>
        <taxon>Neoptera</taxon>
        <taxon>Endopterygota</taxon>
        <taxon>Coleoptera</taxon>
        <taxon>Polyphaga</taxon>
        <taxon>Cucujiformia</taxon>
        <taxon>Coccinelloidea</taxon>
        <taxon>Coccinellidae</taxon>
        <taxon>Scymninae</taxon>
        <taxon>Scymnini</taxon>
        <taxon>Cryptolaemus</taxon>
    </lineage>
</organism>
<name>A0ABD2NTR5_9CUCU</name>